<dbReference type="EMBL" id="CP036433">
    <property type="protein sequence ID" value="QDU99249.1"/>
    <property type="molecule type" value="Genomic_DNA"/>
</dbReference>
<protein>
    <submittedName>
        <fullName evidence="4">Prolyl oligopeptidase family protein</fullName>
    </submittedName>
</protein>
<dbReference type="PANTHER" id="PTHR43037">
    <property type="entry name" value="UNNAMED PRODUCT-RELATED"/>
    <property type="match status" value="1"/>
</dbReference>
<dbReference type="InterPro" id="IPR029058">
    <property type="entry name" value="AB_hydrolase_fold"/>
</dbReference>
<evidence type="ECO:0000313" key="5">
    <source>
        <dbReference type="Proteomes" id="UP000317648"/>
    </source>
</evidence>
<dbReference type="Pfam" id="PF00326">
    <property type="entry name" value="Peptidase_S9"/>
    <property type="match status" value="1"/>
</dbReference>
<dbReference type="Gene3D" id="3.40.50.1820">
    <property type="entry name" value="alpha/beta hydrolase"/>
    <property type="match status" value="1"/>
</dbReference>
<dbReference type="PANTHER" id="PTHR43037:SF1">
    <property type="entry name" value="BLL1128 PROTEIN"/>
    <property type="match status" value="1"/>
</dbReference>
<sequence precursor="true">MMFSLRLGTAALLLAACAFSAWADGPKDNQPDQVRQVPPVGVEVPAADRAALTEGLAQLDKAITSLRRSANKQVLLPDVEIFARAVRQGLEHREFFSPGDIAKAKTLLQVGSQRAADLAQGKAPWTTQTGLVVRGYRSRIDNTVQPYGLVVPESYTGAGKDKYRLDLWFHGRGERSSETVFIDERMTKVGRFAPQDTLVLHPYGRYSNAFKFAGEIDVLEALEHARQQYRVDDDRVAVRGFSMGGAGCWQMAVHYPDLFFAANPGAGFSETAEFLKSFQQEELHPTWYEEKLWRMYDCTGYAVNLFQLPTVAYSGELDRQKQAADIMEAALADLDLRLTHLIGPDTKHAIHPVSAGLIEARLDQLAEAGRARLPLEIRFATYTLKYNRAFWLTVTSLEQHWEQATVTGKLLPEQNTVELALKNISGVKIAIPSGRNPFALDQPVRIKIAGTDQTLVGLRPGTDQSWEAELHHDGRAWRLGPAPVSGLRKQQNLQGPIDDALMDAFTVVRPTGKAQHPLVGKWTEAELEHLVQEWRRQFRGDVVIKRDDEITADDIANRNLILFGDPSSNKVLASLIDKLPIQWNAEQIVAGDQKFDAAHHAPVMIYPNPANPERYVVLNSGFTYREFAYLNNARQVPKLPDWAIVDLRTPADSLWPGRIVDADFFDEKWRIK</sequence>
<keyword evidence="1 2" id="KW-0732">Signal</keyword>
<evidence type="ECO:0000259" key="3">
    <source>
        <dbReference type="Pfam" id="PF00326"/>
    </source>
</evidence>
<organism evidence="4 5">
    <name type="scientific">Lignipirellula cremea</name>
    <dbReference type="NCBI Taxonomy" id="2528010"/>
    <lineage>
        <taxon>Bacteria</taxon>
        <taxon>Pseudomonadati</taxon>
        <taxon>Planctomycetota</taxon>
        <taxon>Planctomycetia</taxon>
        <taxon>Pirellulales</taxon>
        <taxon>Pirellulaceae</taxon>
        <taxon>Lignipirellula</taxon>
    </lineage>
</organism>
<name>A0A518E581_9BACT</name>
<feature type="domain" description="Peptidase S9 prolyl oligopeptidase catalytic" evidence="3">
    <location>
        <begin position="217"/>
        <end position="351"/>
    </location>
</feature>
<feature type="signal peptide" evidence="2">
    <location>
        <begin position="1"/>
        <end position="23"/>
    </location>
</feature>
<gene>
    <name evidence="4" type="ORF">Pla8534_71620</name>
</gene>
<feature type="chain" id="PRO_5021928883" evidence="2">
    <location>
        <begin position="24"/>
        <end position="672"/>
    </location>
</feature>
<dbReference type="KEGG" id="lcre:Pla8534_71620"/>
<dbReference type="AlphaFoldDB" id="A0A518E581"/>
<evidence type="ECO:0000256" key="1">
    <source>
        <dbReference type="ARBA" id="ARBA00022729"/>
    </source>
</evidence>
<proteinExistence type="predicted"/>
<dbReference type="InterPro" id="IPR050955">
    <property type="entry name" value="Plant_Biomass_Hydrol_Est"/>
</dbReference>
<dbReference type="InterPro" id="IPR001375">
    <property type="entry name" value="Peptidase_S9_cat"/>
</dbReference>
<dbReference type="RefSeq" id="WP_145059133.1">
    <property type="nucleotide sequence ID" value="NZ_CP036433.1"/>
</dbReference>
<evidence type="ECO:0000313" key="4">
    <source>
        <dbReference type="EMBL" id="QDU99249.1"/>
    </source>
</evidence>
<dbReference type="Proteomes" id="UP000317648">
    <property type="component" value="Chromosome"/>
</dbReference>
<dbReference type="SUPFAM" id="SSF53474">
    <property type="entry name" value="alpha/beta-Hydrolases"/>
    <property type="match status" value="1"/>
</dbReference>
<accession>A0A518E581</accession>
<dbReference type="PROSITE" id="PS51257">
    <property type="entry name" value="PROKAR_LIPOPROTEIN"/>
    <property type="match status" value="1"/>
</dbReference>
<evidence type="ECO:0000256" key="2">
    <source>
        <dbReference type="SAM" id="SignalP"/>
    </source>
</evidence>
<reference evidence="4 5" key="1">
    <citation type="submission" date="2019-02" db="EMBL/GenBank/DDBJ databases">
        <title>Deep-cultivation of Planctomycetes and their phenomic and genomic characterization uncovers novel biology.</title>
        <authorList>
            <person name="Wiegand S."/>
            <person name="Jogler M."/>
            <person name="Boedeker C."/>
            <person name="Pinto D."/>
            <person name="Vollmers J."/>
            <person name="Rivas-Marin E."/>
            <person name="Kohn T."/>
            <person name="Peeters S.H."/>
            <person name="Heuer A."/>
            <person name="Rast P."/>
            <person name="Oberbeckmann S."/>
            <person name="Bunk B."/>
            <person name="Jeske O."/>
            <person name="Meyerdierks A."/>
            <person name="Storesund J.E."/>
            <person name="Kallscheuer N."/>
            <person name="Luecker S."/>
            <person name="Lage O.M."/>
            <person name="Pohl T."/>
            <person name="Merkel B.J."/>
            <person name="Hornburger P."/>
            <person name="Mueller R.-W."/>
            <person name="Bruemmer F."/>
            <person name="Labrenz M."/>
            <person name="Spormann A.M."/>
            <person name="Op den Camp H."/>
            <person name="Overmann J."/>
            <person name="Amann R."/>
            <person name="Jetten M.S.M."/>
            <person name="Mascher T."/>
            <person name="Medema M.H."/>
            <person name="Devos D.P."/>
            <person name="Kaster A.-K."/>
            <person name="Ovreas L."/>
            <person name="Rohde M."/>
            <person name="Galperin M.Y."/>
            <person name="Jogler C."/>
        </authorList>
    </citation>
    <scope>NUCLEOTIDE SEQUENCE [LARGE SCALE GENOMIC DNA]</scope>
    <source>
        <strain evidence="4 5">Pla85_3_4</strain>
    </source>
</reference>
<dbReference type="GO" id="GO:0008236">
    <property type="term" value="F:serine-type peptidase activity"/>
    <property type="evidence" value="ECO:0007669"/>
    <property type="project" value="InterPro"/>
</dbReference>
<keyword evidence="5" id="KW-1185">Reference proteome</keyword>
<dbReference type="GO" id="GO:0006508">
    <property type="term" value="P:proteolysis"/>
    <property type="evidence" value="ECO:0007669"/>
    <property type="project" value="InterPro"/>
</dbReference>
<dbReference type="OrthoDB" id="236649at2"/>